<dbReference type="OrthoDB" id="9803968at2"/>
<feature type="compositionally biased region" description="Basic and acidic residues" evidence="2">
    <location>
        <begin position="14"/>
        <end position="33"/>
    </location>
</feature>
<dbReference type="InterPro" id="IPR000873">
    <property type="entry name" value="AMP-dep_synth/lig_dom"/>
</dbReference>
<dbReference type="Gene3D" id="3.30.300.30">
    <property type="match status" value="1"/>
</dbReference>
<dbReference type="GO" id="GO:0016405">
    <property type="term" value="F:CoA-ligase activity"/>
    <property type="evidence" value="ECO:0007669"/>
    <property type="project" value="InterPro"/>
</dbReference>
<dbReference type="SUPFAM" id="SSF56801">
    <property type="entry name" value="Acetyl-CoA synthetase-like"/>
    <property type="match status" value="1"/>
</dbReference>
<dbReference type="Pfam" id="PF13193">
    <property type="entry name" value="AMP-binding_C"/>
    <property type="match status" value="1"/>
</dbReference>
<dbReference type="InterPro" id="IPR011957">
    <property type="entry name" value="Benz_CoA_lig"/>
</dbReference>
<dbReference type="PANTHER" id="PTHR43352:SF1">
    <property type="entry name" value="ANTHRANILATE--COA LIGASE"/>
    <property type="match status" value="1"/>
</dbReference>
<feature type="domain" description="AMP-dependent synthetase/ligase" evidence="3">
    <location>
        <begin position="62"/>
        <end position="423"/>
    </location>
</feature>
<dbReference type="EMBL" id="FOUY01000007">
    <property type="protein sequence ID" value="SFN06028.1"/>
    <property type="molecule type" value="Genomic_DNA"/>
</dbReference>
<evidence type="ECO:0000256" key="2">
    <source>
        <dbReference type="SAM" id="MobiDB-lite"/>
    </source>
</evidence>
<dbReference type="AlphaFoldDB" id="A0A1I4VXH8"/>
<feature type="region of interest" description="Disordered" evidence="2">
    <location>
        <begin position="1"/>
        <end position="47"/>
    </location>
</feature>
<keyword evidence="1 5" id="KW-0436">Ligase</keyword>
<evidence type="ECO:0000313" key="6">
    <source>
        <dbReference type="Proteomes" id="UP000199614"/>
    </source>
</evidence>
<dbReference type="InterPro" id="IPR045851">
    <property type="entry name" value="AMP-bd_C_sf"/>
</dbReference>
<dbReference type="Proteomes" id="UP000199614">
    <property type="component" value="Unassembled WGS sequence"/>
</dbReference>
<sequence>MADVVSVDEPAPDEPTRVDEPAPDEPTRGDEPARSLPTAPGPTSGAASFNAAAHLTLARVEAGDGHRTAVRFPGGSLTYAELTERVRAVAGALRAAGVRPEQRVLMVMPDDIDLFTAILGTMWAGAVAVPGSTMLTGRELGVLIRDSRATTVIGDEAFADRLAEATAGAPDLERVVLTGATAPTAPSGVDALTWDGLLAAGGPMPEPAPTWDESQALWLYTSGTTGKPKGAMHRHSDIRFVCDTYAAQVLGIRADDVCLSVAKLFFAYGIGNSMFFPLSAGACAVLEPGRPDPERYSRLAEEHGATLFFAVPSFWGPMLAAELPAERFATVRRGASAGEALPARMFHGVRERYGFEVLDGIGSTEALHIFVSNLPGQVVPGSSGFPVPGYEVQLRRPDGTVIDEAGEQGMLYVAGDSICTGYWCRTEVNRMVFQGRWMRTGDQYVRNADGSWTCLGRADDVLKVGGIWVSPGEVETRLLEHTGLAEAVVVGVPDADGLDKPVAFVVPRDPTAAPSPEELVAFCRDGLAAFKRPRVVVTVEELPKTPTGKIQRYRLREHASALPEVGGRSATPEAVS</sequence>
<dbReference type="GO" id="GO:0016878">
    <property type="term" value="F:acid-thiol ligase activity"/>
    <property type="evidence" value="ECO:0007669"/>
    <property type="project" value="TreeGrafter"/>
</dbReference>
<feature type="domain" description="AMP-binding enzyme C-terminal" evidence="4">
    <location>
        <begin position="473"/>
        <end position="549"/>
    </location>
</feature>
<dbReference type="GO" id="GO:0044550">
    <property type="term" value="P:secondary metabolite biosynthetic process"/>
    <property type="evidence" value="ECO:0007669"/>
    <property type="project" value="TreeGrafter"/>
</dbReference>
<dbReference type="Gene3D" id="2.30.38.10">
    <property type="entry name" value="Luciferase, Domain 3"/>
    <property type="match status" value="1"/>
</dbReference>
<reference evidence="5 6" key="1">
    <citation type="submission" date="2016-10" db="EMBL/GenBank/DDBJ databases">
        <authorList>
            <person name="de Groot N.N."/>
        </authorList>
    </citation>
    <scope>NUCLEOTIDE SEQUENCE [LARGE SCALE GENOMIC DNA]</scope>
    <source>
        <strain evidence="5 6">CGMCC 4.1877</strain>
    </source>
</reference>
<keyword evidence="6" id="KW-1185">Reference proteome</keyword>
<gene>
    <name evidence="5" type="ORF">SAMN05216207_100758</name>
</gene>
<accession>A0A1I4VXH8</accession>
<evidence type="ECO:0000313" key="5">
    <source>
        <dbReference type="EMBL" id="SFN06028.1"/>
    </source>
</evidence>
<evidence type="ECO:0000259" key="3">
    <source>
        <dbReference type="Pfam" id="PF00501"/>
    </source>
</evidence>
<dbReference type="PANTHER" id="PTHR43352">
    <property type="entry name" value="ACETYL-COA SYNTHETASE"/>
    <property type="match status" value="1"/>
</dbReference>
<evidence type="ECO:0000256" key="1">
    <source>
        <dbReference type="ARBA" id="ARBA00022598"/>
    </source>
</evidence>
<dbReference type="Pfam" id="PF00501">
    <property type="entry name" value="AMP-binding"/>
    <property type="match status" value="1"/>
</dbReference>
<protein>
    <submittedName>
        <fullName evidence="5">Benzoate-CoA ligase</fullName>
    </submittedName>
</protein>
<name>A0A1I4VXH8_PSUAM</name>
<dbReference type="STRING" id="260086.SAMN05216207_100758"/>
<dbReference type="NCBIfam" id="TIGR02262">
    <property type="entry name" value="benz_CoA_lig"/>
    <property type="match status" value="1"/>
</dbReference>
<organism evidence="5 6">
    <name type="scientific">Pseudonocardia ammonioxydans</name>
    <dbReference type="NCBI Taxonomy" id="260086"/>
    <lineage>
        <taxon>Bacteria</taxon>
        <taxon>Bacillati</taxon>
        <taxon>Actinomycetota</taxon>
        <taxon>Actinomycetes</taxon>
        <taxon>Pseudonocardiales</taxon>
        <taxon>Pseudonocardiaceae</taxon>
        <taxon>Pseudonocardia</taxon>
    </lineage>
</organism>
<dbReference type="Gene3D" id="3.40.50.12820">
    <property type="match status" value="1"/>
</dbReference>
<dbReference type="InterPro" id="IPR025110">
    <property type="entry name" value="AMP-bd_C"/>
</dbReference>
<proteinExistence type="predicted"/>
<dbReference type="Gene3D" id="3.40.50.980">
    <property type="match status" value="1"/>
</dbReference>
<dbReference type="RefSeq" id="WP_093340288.1">
    <property type="nucleotide sequence ID" value="NZ_FOUY01000007.1"/>
</dbReference>
<evidence type="ECO:0000259" key="4">
    <source>
        <dbReference type="Pfam" id="PF13193"/>
    </source>
</evidence>
<dbReference type="GO" id="GO:0005524">
    <property type="term" value="F:ATP binding"/>
    <property type="evidence" value="ECO:0007669"/>
    <property type="project" value="InterPro"/>
</dbReference>